<organism evidence="1 2">
    <name type="scientific">Lentzea guizhouensis</name>
    <dbReference type="NCBI Taxonomy" id="1586287"/>
    <lineage>
        <taxon>Bacteria</taxon>
        <taxon>Bacillati</taxon>
        <taxon>Actinomycetota</taxon>
        <taxon>Actinomycetes</taxon>
        <taxon>Pseudonocardiales</taxon>
        <taxon>Pseudonocardiaceae</taxon>
        <taxon>Lentzea</taxon>
    </lineage>
</organism>
<accession>A0A1B2HZR9</accession>
<sequence>MDPEQIRRHATNVEAVAARFGAVEAASAHVAQDDQAYGLLCGWISAVLEGRHVRQDELVAFVAENLALAAASLRATADHYLAADEGTATALRPTGGEGAAR</sequence>
<keyword evidence="2" id="KW-1185">Reference proteome</keyword>
<dbReference type="KEGG" id="led:BBK82_33290"/>
<dbReference type="AlphaFoldDB" id="A0A1B2HZR9"/>
<dbReference type="Proteomes" id="UP000093053">
    <property type="component" value="Chromosome"/>
</dbReference>
<dbReference type="EMBL" id="CP016793">
    <property type="protein sequence ID" value="ANZ43216.1"/>
    <property type="molecule type" value="Genomic_DNA"/>
</dbReference>
<evidence type="ECO:0000313" key="1">
    <source>
        <dbReference type="EMBL" id="ANZ43216.1"/>
    </source>
</evidence>
<dbReference type="InterPro" id="IPR022536">
    <property type="entry name" value="EspC"/>
</dbReference>
<dbReference type="GO" id="GO:0009306">
    <property type="term" value="P:protein secretion"/>
    <property type="evidence" value="ECO:0007669"/>
    <property type="project" value="InterPro"/>
</dbReference>
<gene>
    <name evidence="1" type="ORF">BBK82_33290</name>
</gene>
<name>A0A1B2HZR9_9PSEU</name>
<reference evidence="1 2" key="1">
    <citation type="submission" date="2016-07" db="EMBL/GenBank/DDBJ databases">
        <title>Complete genome sequence of the Lentzea guizhouensis DHS C013.</title>
        <authorList>
            <person name="Cao C."/>
        </authorList>
    </citation>
    <scope>NUCLEOTIDE SEQUENCE [LARGE SCALE GENOMIC DNA]</scope>
    <source>
        <strain evidence="1 2">DHS C013</strain>
    </source>
</reference>
<protein>
    <submittedName>
        <fullName evidence="1">Uncharacterized protein</fullName>
    </submittedName>
</protein>
<dbReference type="STRING" id="1586287.BBK82_33290"/>
<proteinExistence type="predicted"/>
<dbReference type="Pfam" id="PF10824">
    <property type="entry name" value="T7SS_ESX_EspC"/>
    <property type="match status" value="1"/>
</dbReference>
<evidence type="ECO:0000313" key="2">
    <source>
        <dbReference type="Proteomes" id="UP000093053"/>
    </source>
</evidence>